<evidence type="ECO:0000313" key="2">
    <source>
        <dbReference type="Proteomes" id="UP000095765"/>
    </source>
</evidence>
<sequence>MAERKIRAGYYRRYDRKVVYVISLATDADTGEESVIWTDYPLADVPRYYTSSKKSFCAFVEVNVERKARYKRLLNMKIPEDVVERLEGEGFRGPVRKRQRLQPDEAYDSHEYQQSLTYYAYAKDLCEHYNFDRNKYRLCVKEKRFAAITKRDFAKLKEDLQFLDNALKTVLATHQDYFRERFVEGLWIRRYADAHQLNRGSVDYQQKKFFSALARLLKERDEAEGTCRLRKPAHK</sequence>
<reference evidence="1 2" key="1">
    <citation type="submission" date="2015-09" db="EMBL/GenBank/DDBJ databases">
        <authorList>
            <consortium name="Pathogen Informatics"/>
        </authorList>
    </citation>
    <scope>NUCLEOTIDE SEQUENCE [LARGE SCALE GENOMIC DNA]</scope>
    <source>
        <strain evidence="1 2">2789STDY5834939</strain>
    </source>
</reference>
<dbReference type="OrthoDB" id="1842226at2"/>
<accession>A0A174SU21</accession>
<dbReference type="EMBL" id="CZBE01000021">
    <property type="protein sequence ID" value="CUQ01304.1"/>
    <property type="molecule type" value="Genomic_DNA"/>
</dbReference>
<gene>
    <name evidence="1" type="ORF">ERS852551_02753</name>
</gene>
<dbReference type="Gene3D" id="2.30.30.320">
    <property type="entry name" value="DUF1653-like domain"/>
    <property type="match status" value="1"/>
</dbReference>
<evidence type="ECO:0000313" key="1">
    <source>
        <dbReference type="EMBL" id="CUQ01304.1"/>
    </source>
</evidence>
<dbReference type="RefSeq" id="WP_055245701.1">
    <property type="nucleotide sequence ID" value="NZ_CAUFHV010000002.1"/>
</dbReference>
<protein>
    <recommendedName>
        <fullName evidence="3">DUF1653 domain-containing protein</fullName>
    </recommendedName>
</protein>
<dbReference type="AlphaFoldDB" id="A0A174SU21"/>
<dbReference type="Proteomes" id="UP000095765">
    <property type="component" value="Unassembled WGS sequence"/>
</dbReference>
<name>A0A174SU21_9FIRM</name>
<proteinExistence type="predicted"/>
<dbReference type="InterPro" id="IPR037135">
    <property type="entry name" value="DUF1653-like_dom_sf"/>
</dbReference>
<evidence type="ECO:0008006" key="3">
    <source>
        <dbReference type="Google" id="ProtNLM"/>
    </source>
</evidence>
<organism evidence="1 2">
    <name type="scientific">Anaerotruncus colihominis</name>
    <dbReference type="NCBI Taxonomy" id="169435"/>
    <lineage>
        <taxon>Bacteria</taxon>
        <taxon>Bacillati</taxon>
        <taxon>Bacillota</taxon>
        <taxon>Clostridia</taxon>
        <taxon>Eubacteriales</taxon>
        <taxon>Oscillospiraceae</taxon>
        <taxon>Anaerotruncus</taxon>
    </lineage>
</organism>